<dbReference type="SMART" id="SM00248">
    <property type="entry name" value="ANK"/>
    <property type="match status" value="3"/>
</dbReference>
<dbReference type="PANTHER" id="PTHR46224">
    <property type="entry name" value="ANKYRIN REPEAT FAMILY PROTEIN"/>
    <property type="match status" value="1"/>
</dbReference>
<sequence>MILERGSIDINHAIIHYEEPSVTKYLPFPPELVPLNPLEWAVEHGRVDLFHLFLEAGADANRTADATRGSALMKAVRVENLPMVQVLAPLTGRISCTRALGLAVDQQSPAVVEALLEARSPPPPPPHEGRPPSDSDYISRWPAECSLGSTDPAVPTDFTSPLVRAVRFGHAGLVRALLAHGADPDVGYHRPHITIPNGYYDAGEKPEGHPPYPQTECGRPAQLAMELHGHGEVLQLLLDAGADVALPRPVAHSPDSLPMHTCKLALRSVYLEVTAALEAAVAQRCQVG</sequence>
<dbReference type="Gene3D" id="1.25.40.20">
    <property type="entry name" value="Ankyrin repeat-containing domain"/>
    <property type="match status" value="2"/>
</dbReference>
<evidence type="ECO:0000256" key="1">
    <source>
        <dbReference type="PROSITE-ProRule" id="PRU00023"/>
    </source>
</evidence>
<gene>
    <name evidence="3" type="ORF">PG996_000439</name>
</gene>
<comment type="caution">
    <text evidence="3">The sequence shown here is derived from an EMBL/GenBank/DDBJ whole genome shotgun (WGS) entry which is preliminary data.</text>
</comment>
<dbReference type="SUPFAM" id="SSF48403">
    <property type="entry name" value="Ankyrin repeat"/>
    <property type="match status" value="1"/>
</dbReference>
<protein>
    <recommendedName>
        <fullName evidence="5">Ankyrin</fullName>
    </recommendedName>
</protein>
<keyword evidence="4" id="KW-1185">Reference proteome</keyword>
<evidence type="ECO:0000313" key="3">
    <source>
        <dbReference type="EMBL" id="KAK8081658.1"/>
    </source>
</evidence>
<evidence type="ECO:0008006" key="5">
    <source>
        <dbReference type="Google" id="ProtNLM"/>
    </source>
</evidence>
<organism evidence="3 4">
    <name type="scientific">Apiospora saccharicola</name>
    <dbReference type="NCBI Taxonomy" id="335842"/>
    <lineage>
        <taxon>Eukaryota</taxon>
        <taxon>Fungi</taxon>
        <taxon>Dikarya</taxon>
        <taxon>Ascomycota</taxon>
        <taxon>Pezizomycotina</taxon>
        <taxon>Sordariomycetes</taxon>
        <taxon>Xylariomycetidae</taxon>
        <taxon>Amphisphaeriales</taxon>
        <taxon>Apiosporaceae</taxon>
        <taxon>Apiospora</taxon>
    </lineage>
</organism>
<evidence type="ECO:0000313" key="4">
    <source>
        <dbReference type="Proteomes" id="UP001446871"/>
    </source>
</evidence>
<feature type="repeat" description="ANK" evidence="1">
    <location>
        <begin position="157"/>
        <end position="189"/>
    </location>
</feature>
<dbReference type="PANTHER" id="PTHR46224:SF64">
    <property type="entry name" value="IQ MOTIF AND ANKYRIN REPEAT DOMAIN-CONTAINING PROTEIN 1"/>
    <property type="match status" value="1"/>
</dbReference>
<proteinExistence type="predicted"/>
<evidence type="ECO:0000256" key="2">
    <source>
        <dbReference type="SAM" id="MobiDB-lite"/>
    </source>
</evidence>
<dbReference type="Proteomes" id="UP001446871">
    <property type="component" value="Unassembled WGS sequence"/>
</dbReference>
<dbReference type="EMBL" id="JAQQWM010000001">
    <property type="protein sequence ID" value="KAK8081658.1"/>
    <property type="molecule type" value="Genomic_DNA"/>
</dbReference>
<dbReference type="Pfam" id="PF12796">
    <property type="entry name" value="Ank_2"/>
    <property type="match status" value="1"/>
</dbReference>
<accession>A0ABR1WDR7</accession>
<name>A0ABR1WDR7_9PEZI</name>
<feature type="region of interest" description="Disordered" evidence="2">
    <location>
        <begin position="117"/>
        <end position="137"/>
    </location>
</feature>
<dbReference type="InterPro" id="IPR051616">
    <property type="entry name" value="Cul2-RING_E3_ligase_SR"/>
</dbReference>
<dbReference type="Pfam" id="PF00023">
    <property type="entry name" value="Ank"/>
    <property type="match status" value="1"/>
</dbReference>
<dbReference type="InterPro" id="IPR036770">
    <property type="entry name" value="Ankyrin_rpt-contain_sf"/>
</dbReference>
<feature type="repeat" description="ANK" evidence="1">
    <location>
        <begin position="33"/>
        <end position="65"/>
    </location>
</feature>
<reference evidence="3 4" key="1">
    <citation type="submission" date="2023-01" db="EMBL/GenBank/DDBJ databases">
        <title>Analysis of 21 Apiospora genomes using comparative genomics revels a genus with tremendous synthesis potential of carbohydrate active enzymes and secondary metabolites.</title>
        <authorList>
            <person name="Sorensen T."/>
        </authorList>
    </citation>
    <scope>NUCLEOTIDE SEQUENCE [LARGE SCALE GENOMIC DNA]</scope>
    <source>
        <strain evidence="3 4">CBS 83171</strain>
    </source>
</reference>
<keyword evidence="1" id="KW-0040">ANK repeat</keyword>
<dbReference type="InterPro" id="IPR002110">
    <property type="entry name" value="Ankyrin_rpt"/>
</dbReference>
<dbReference type="PROSITE" id="PS50297">
    <property type="entry name" value="ANK_REP_REGION"/>
    <property type="match status" value="1"/>
</dbReference>
<dbReference type="PROSITE" id="PS50088">
    <property type="entry name" value="ANK_REPEAT"/>
    <property type="match status" value="2"/>
</dbReference>